<feature type="region of interest" description="Disordered" evidence="1">
    <location>
        <begin position="108"/>
        <end position="127"/>
    </location>
</feature>
<evidence type="ECO:0000256" key="1">
    <source>
        <dbReference type="SAM" id="MobiDB-lite"/>
    </source>
</evidence>
<proteinExistence type="predicted"/>
<feature type="compositionally biased region" description="Basic and acidic residues" evidence="1">
    <location>
        <begin position="114"/>
        <end position="123"/>
    </location>
</feature>
<keyword evidence="3" id="KW-1185">Reference proteome</keyword>
<comment type="caution">
    <text evidence="2">The sequence shown here is derived from an EMBL/GenBank/DDBJ whole genome shotgun (WGS) entry which is preliminary data.</text>
</comment>
<evidence type="ECO:0000313" key="3">
    <source>
        <dbReference type="Proteomes" id="UP001642484"/>
    </source>
</evidence>
<feature type="region of interest" description="Disordered" evidence="1">
    <location>
        <begin position="265"/>
        <end position="287"/>
    </location>
</feature>
<organism evidence="2 3">
    <name type="scientific">Durusdinium trenchii</name>
    <dbReference type="NCBI Taxonomy" id="1381693"/>
    <lineage>
        <taxon>Eukaryota</taxon>
        <taxon>Sar</taxon>
        <taxon>Alveolata</taxon>
        <taxon>Dinophyceae</taxon>
        <taxon>Suessiales</taxon>
        <taxon>Symbiodiniaceae</taxon>
        <taxon>Durusdinium</taxon>
    </lineage>
</organism>
<protein>
    <recommendedName>
        <fullName evidence="4">Argininosuccinate synthase</fullName>
    </recommendedName>
</protein>
<dbReference type="Proteomes" id="UP001642484">
    <property type="component" value="Unassembled WGS sequence"/>
</dbReference>
<dbReference type="Gene3D" id="3.40.50.620">
    <property type="entry name" value="HUPs"/>
    <property type="match status" value="1"/>
</dbReference>
<name>A0ABP0NDT9_9DINO</name>
<accession>A0ABP0NDT9</accession>
<dbReference type="EMBL" id="CAXAMN010021661">
    <property type="protein sequence ID" value="CAK9061963.1"/>
    <property type="molecule type" value="Genomic_DNA"/>
</dbReference>
<feature type="compositionally biased region" description="Basic and acidic residues" evidence="1">
    <location>
        <begin position="265"/>
        <end position="278"/>
    </location>
</feature>
<evidence type="ECO:0000313" key="2">
    <source>
        <dbReference type="EMBL" id="CAK9061963.1"/>
    </source>
</evidence>
<evidence type="ECO:0008006" key="4">
    <source>
        <dbReference type="Google" id="ProtNLM"/>
    </source>
</evidence>
<dbReference type="InterPro" id="IPR014729">
    <property type="entry name" value="Rossmann-like_a/b/a_fold"/>
</dbReference>
<gene>
    <name evidence="2" type="ORF">CCMP2556_LOCUS30481</name>
</gene>
<sequence>MKRFLQTHSPTDPHARTASSLIAVHPPTEKTALRCPPVDRWWVQESPILKKYVENGDVVGICVSGGLDSKTVALRLRLAGVKVKCFTADIGQPDEEDVNDVIKKMAPLRRGDRRRGSEEGDRRGRLRGGGCAGDVRRRLLAVHGYWQIRHRPGLAPGHEEGGLHSALPRCHGARQRPGSLRALCERYGSQLQSLCTLARPGALGGVPGEEPNVAWTWNGRAMWGLGDVGRDIGRWVELGWWVGWRHAWMTISDQRVFSLTGMWRKDESSDREGPEKGRNMGQPVGRP</sequence>
<dbReference type="SUPFAM" id="SSF52402">
    <property type="entry name" value="Adenine nucleotide alpha hydrolases-like"/>
    <property type="match status" value="1"/>
</dbReference>
<reference evidence="2 3" key="1">
    <citation type="submission" date="2024-02" db="EMBL/GenBank/DDBJ databases">
        <authorList>
            <person name="Chen Y."/>
            <person name="Shah S."/>
            <person name="Dougan E. K."/>
            <person name="Thang M."/>
            <person name="Chan C."/>
        </authorList>
    </citation>
    <scope>NUCLEOTIDE SEQUENCE [LARGE SCALE GENOMIC DNA]</scope>
</reference>